<dbReference type="OrthoDB" id="9797534at2"/>
<dbReference type="GeneID" id="98663807"/>
<comment type="subunit">
    <text evidence="9">The complex comprises the extracytoplasmic solute receptor protein and the two transmembrane proteins.</text>
</comment>
<evidence type="ECO:0000313" key="12">
    <source>
        <dbReference type="Proteomes" id="UP000183299"/>
    </source>
</evidence>
<keyword evidence="12" id="KW-1185">Reference proteome</keyword>
<feature type="transmembrane region" description="Helical" evidence="9">
    <location>
        <begin position="7"/>
        <end position="31"/>
    </location>
</feature>
<dbReference type="GO" id="GO:0022857">
    <property type="term" value="F:transmembrane transporter activity"/>
    <property type="evidence" value="ECO:0007669"/>
    <property type="project" value="UniProtKB-UniRule"/>
</dbReference>
<evidence type="ECO:0000256" key="1">
    <source>
        <dbReference type="ARBA" id="ARBA00004429"/>
    </source>
</evidence>
<feature type="transmembrane region" description="Helical" evidence="9">
    <location>
        <begin position="92"/>
        <end position="111"/>
    </location>
</feature>
<feature type="transmembrane region" description="Helical" evidence="9">
    <location>
        <begin position="131"/>
        <end position="154"/>
    </location>
</feature>
<evidence type="ECO:0000256" key="7">
    <source>
        <dbReference type="ARBA" id="ARBA00023136"/>
    </source>
</evidence>
<organism evidence="11 12">
    <name type="scientific">Celeribacter halophilus</name>
    <dbReference type="NCBI Taxonomy" id="576117"/>
    <lineage>
        <taxon>Bacteria</taxon>
        <taxon>Pseudomonadati</taxon>
        <taxon>Pseudomonadota</taxon>
        <taxon>Alphaproteobacteria</taxon>
        <taxon>Rhodobacterales</taxon>
        <taxon>Roseobacteraceae</taxon>
        <taxon>Celeribacter</taxon>
    </lineage>
</organism>
<gene>
    <name evidence="11" type="ORF">SAMN04488138_101339</name>
</gene>
<evidence type="ECO:0000256" key="5">
    <source>
        <dbReference type="ARBA" id="ARBA00022692"/>
    </source>
</evidence>
<evidence type="ECO:0000256" key="9">
    <source>
        <dbReference type="RuleBase" id="RU369079"/>
    </source>
</evidence>
<keyword evidence="5 9" id="KW-0812">Transmembrane</keyword>
<evidence type="ECO:0000256" key="8">
    <source>
        <dbReference type="ARBA" id="ARBA00038436"/>
    </source>
</evidence>
<dbReference type="Pfam" id="PF04290">
    <property type="entry name" value="DctQ"/>
    <property type="match status" value="1"/>
</dbReference>
<dbReference type="GO" id="GO:0015740">
    <property type="term" value="P:C4-dicarboxylate transport"/>
    <property type="evidence" value="ECO:0007669"/>
    <property type="project" value="TreeGrafter"/>
</dbReference>
<evidence type="ECO:0000256" key="6">
    <source>
        <dbReference type="ARBA" id="ARBA00022989"/>
    </source>
</evidence>
<accession>A0A1I3NAU0</accession>
<protein>
    <recommendedName>
        <fullName evidence="9">TRAP transporter small permease protein</fullName>
    </recommendedName>
</protein>
<feature type="domain" description="Tripartite ATP-independent periplasmic transporters DctQ component" evidence="10">
    <location>
        <begin position="45"/>
        <end position="162"/>
    </location>
</feature>
<evidence type="ECO:0000256" key="2">
    <source>
        <dbReference type="ARBA" id="ARBA00022448"/>
    </source>
</evidence>
<dbReference type="STRING" id="576117.SAMN04488138_101339"/>
<comment type="subcellular location">
    <subcellularLocation>
        <location evidence="1 9">Cell inner membrane</location>
        <topology evidence="1 9">Multi-pass membrane protein</topology>
    </subcellularLocation>
</comment>
<proteinExistence type="inferred from homology"/>
<feature type="transmembrane region" description="Helical" evidence="9">
    <location>
        <begin position="51"/>
        <end position="71"/>
    </location>
</feature>
<evidence type="ECO:0000259" key="10">
    <source>
        <dbReference type="Pfam" id="PF04290"/>
    </source>
</evidence>
<reference evidence="11 12" key="1">
    <citation type="submission" date="2016-10" db="EMBL/GenBank/DDBJ databases">
        <authorList>
            <person name="de Groot N.N."/>
        </authorList>
    </citation>
    <scope>NUCLEOTIDE SEQUENCE [LARGE SCALE GENOMIC DNA]</scope>
    <source>
        <strain evidence="11 12">CGMCC 1.8891</strain>
    </source>
</reference>
<keyword evidence="4 9" id="KW-0997">Cell inner membrane</keyword>
<dbReference type="InterPro" id="IPR055348">
    <property type="entry name" value="DctQ"/>
</dbReference>
<evidence type="ECO:0000256" key="3">
    <source>
        <dbReference type="ARBA" id="ARBA00022475"/>
    </source>
</evidence>
<comment type="function">
    <text evidence="9">Part of the tripartite ATP-independent periplasmic (TRAP) transport system.</text>
</comment>
<dbReference type="RefSeq" id="WP_066603664.1">
    <property type="nucleotide sequence ID" value="NZ_FORY01000001.1"/>
</dbReference>
<keyword evidence="3" id="KW-1003">Cell membrane</keyword>
<dbReference type="EMBL" id="FORY01000001">
    <property type="protein sequence ID" value="SFJ05896.1"/>
    <property type="molecule type" value="Genomic_DNA"/>
</dbReference>
<dbReference type="GO" id="GO:0005886">
    <property type="term" value="C:plasma membrane"/>
    <property type="evidence" value="ECO:0007669"/>
    <property type="project" value="UniProtKB-SubCell"/>
</dbReference>
<dbReference type="InterPro" id="IPR007387">
    <property type="entry name" value="TRAP_DctQ"/>
</dbReference>
<dbReference type="Proteomes" id="UP000183299">
    <property type="component" value="Unassembled WGS sequence"/>
</dbReference>
<sequence length="174" mass="18617">MRRLLDTLYTISGGLAALSILAICLLVSAQVGLNILARLGGPSLSFTIPSYADFAGYLLAAASFLALAPTFRHGTHIRVNLVISRLGARVSWALELFTLAVAGCAMGYATWYAASLMMESHHYGDKSTGMIAVPIWIPQVVMVLGLGLLTLAILDRLVESLRARQPVLTDDATE</sequence>
<evidence type="ECO:0000256" key="4">
    <source>
        <dbReference type="ARBA" id="ARBA00022519"/>
    </source>
</evidence>
<evidence type="ECO:0000313" key="11">
    <source>
        <dbReference type="EMBL" id="SFJ05896.1"/>
    </source>
</evidence>
<dbReference type="PANTHER" id="PTHR35011:SF10">
    <property type="entry name" value="TRAP TRANSPORTER SMALL PERMEASE PROTEIN"/>
    <property type="match status" value="1"/>
</dbReference>
<comment type="similarity">
    <text evidence="8 9">Belongs to the TRAP transporter small permease family.</text>
</comment>
<dbReference type="AlphaFoldDB" id="A0A1I3NAU0"/>
<dbReference type="PANTHER" id="PTHR35011">
    <property type="entry name" value="2,3-DIKETO-L-GULONATE TRAP TRANSPORTER SMALL PERMEASE PROTEIN YIAM"/>
    <property type="match status" value="1"/>
</dbReference>
<name>A0A1I3NAU0_9RHOB</name>
<keyword evidence="6 9" id="KW-1133">Transmembrane helix</keyword>
<keyword evidence="2 9" id="KW-0813">Transport</keyword>
<keyword evidence="7 9" id="KW-0472">Membrane</keyword>